<feature type="region of interest" description="Disordered" evidence="1">
    <location>
        <begin position="36"/>
        <end position="60"/>
    </location>
</feature>
<dbReference type="GO" id="GO:0006508">
    <property type="term" value="P:proteolysis"/>
    <property type="evidence" value="ECO:0007669"/>
    <property type="project" value="InterPro"/>
</dbReference>
<comment type="caution">
    <text evidence="5">The sequence shown here is derived from an EMBL/GenBank/DDBJ whole genome shotgun (WGS) entry which is preliminary data.</text>
</comment>
<evidence type="ECO:0000256" key="2">
    <source>
        <dbReference type="SAM" id="SignalP"/>
    </source>
</evidence>
<feature type="signal peptide" evidence="2">
    <location>
        <begin position="1"/>
        <end position="21"/>
    </location>
</feature>
<reference evidence="5" key="1">
    <citation type="journal article" date="2020" name="mSystems">
        <title>Genome- and Community-Level Interaction Insights into Carbon Utilization and Element Cycling Functions of Hydrothermarchaeota in Hydrothermal Sediment.</title>
        <authorList>
            <person name="Zhou Z."/>
            <person name="Liu Y."/>
            <person name="Xu W."/>
            <person name="Pan J."/>
            <person name="Luo Z.H."/>
            <person name="Li M."/>
        </authorList>
    </citation>
    <scope>NUCLEOTIDE SEQUENCE [LARGE SCALE GENOMIC DNA]</scope>
    <source>
        <strain evidence="5">SpSt-757</strain>
    </source>
</reference>
<name>A0A7V3J9R9_UNCC3</name>
<dbReference type="PANTHER" id="PTHR36842">
    <property type="entry name" value="PROTEIN TOLB HOMOLOG"/>
    <property type="match status" value="1"/>
</dbReference>
<evidence type="ECO:0000256" key="1">
    <source>
        <dbReference type="SAM" id="MobiDB-lite"/>
    </source>
</evidence>
<evidence type="ECO:0008006" key="6">
    <source>
        <dbReference type="Google" id="ProtNLM"/>
    </source>
</evidence>
<proteinExistence type="predicted"/>
<evidence type="ECO:0000259" key="4">
    <source>
        <dbReference type="Pfam" id="PF16472"/>
    </source>
</evidence>
<dbReference type="SUPFAM" id="SSF82171">
    <property type="entry name" value="DPP6 N-terminal domain-like"/>
    <property type="match status" value="1"/>
</dbReference>
<evidence type="ECO:0000313" key="5">
    <source>
        <dbReference type="EMBL" id="HFZ08956.1"/>
    </source>
</evidence>
<feature type="domain" description="Dipeptidylpeptidase IV N-terminal" evidence="3">
    <location>
        <begin position="262"/>
        <end position="320"/>
    </location>
</feature>
<keyword evidence="2" id="KW-0732">Signal</keyword>
<organism evidence="5">
    <name type="scientific">candidate division CPR3 bacterium</name>
    <dbReference type="NCBI Taxonomy" id="2268181"/>
    <lineage>
        <taxon>Bacteria</taxon>
        <taxon>Bacteria division CPR3</taxon>
    </lineage>
</organism>
<protein>
    <recommendedName>
        <fullName evidence="6">DUF5050 domain-containing protein</fullName>
    </recommendedName>
</protein>
<dbReference type="Pfam" id="PF16472">
    <property type="entry name" value="DUF5050"/>
    <property type="match status" value="1"/>
</dbReference>
<dbReference type="EMBL" id="DTGG01000075">
    <property type="protein sequence ID" value="HFZ08956.1"/>
    <property type="molecule type" value="Genomic_DNA"/>
</dbReference>
<dbReference type="Gene3D" id="2.120.10.30">
    <property type="entry name" value="TolB, C-terminal domain"/>
    <property type="match status" value="2"/>
</dbReference>
<sequence length="328" mass="36524">MKHKKILVVLGVLILAGAAYAATKVVYFKQKPAETTVEKPKETTVPPASPETVSPQQEQKQEKVKTLLFLKKSDNGQVTELRKIDLDGHNNKLVFTDADEDFKIRIVGGLLKDYVLIFGTPLNETSGSIWQIKIDGSGTKKMLVDETFSASSFSFSNEKIAFISYDNIRGTYNIWTMNMDGRFKTKILESEDMLSDLVFADNSLAFVKVDKDENSIVETINLDGSNPKEIIKSKDQIYALSFTAGNFAYIKAPRATGRVSLAEVYIYNLNEKKEKKVTSDKESDTYPVISKDGTKVAFSKNGKIWVENVDGTEAKVLTEGTQPLGFLE</sequence>
<dbReference type="InterPro" id="IPR011042">
    <property type="entry name" value="6-blade_b-propeller_TolB-like"/>
</dbReference>
<dbReference type="InterPro" id="IPR032485">
    <property type="entry name" value="LRP1-like_beta_prop"/>
</dbReference>
<accession>A0A7V3J9R9</accession>
<feature type="domain" description="Prolow-density lipoprotein receptor-related protein 1-like beta-propeller" evidence="4">
    <location>
        <begin position="79"/>
        <end position="233"/>
    </location>
</feature>
<dbReference type="AlphaFoldDB" id="A0A7V3J9R9"/>
<gene>
    <name evidence="5" type="ORF">ENV41_02345</name>
</gene>
<dbReference type="InterPro" id="IPR002469">
    <property type="entry name" value="Peptidase_S9B_N"/>
</dbReference>
<feature type="chain" id="PRO_5031002893" description="DUF5050 domain-containing protein" evidence="2">
    <location>
        <begin position="22"/>
        <end position="328"/>
    </location>
</feature>
<dbReference type="PANTHER" id="PTHR36842:SF1">
    <property type="entry name" value="PROTEIN TOLB"/>
    <property type="match status" value="1"/>
</dbReference>
<dbReference type="Pfam" id="PF00930">
    <property type="entry name" value="DPPIV_N"/>
    <property type="match status" value="1"/>
</dbReference>
<evidence type="ECO:0000259" key="3">
    <source>
        <dbReference type="Pfam" id="PF00930"/>
    </source>
</evidence>